<keyword evidence="1" id="KW-0805">Transcription regulation</keyword>
<dbReference type="GO" id="GO:0003700">
    <property type="term" value="F:DNA-binding transcription factor activity"/>
    <property type="evidence" value="ECO:0007669"/>
    <property type="project" value="TreeGrafter"/>
</dbReference>
<dbReference type="PROSITE" id="PS50932">
    <property type="entry name" value="HTH_LACI_2"/>
    <property type="match status" value="1"/>
</dbReference>
<dbReference type="CDD" id="cd06267">
    <property type="entry name" value="PBP1_LacI_sugar_binding-like"/>
    <property type="match status" value="1"/>
</dbReference>
<name>A0A5C7AFK3_9FLAO</name>
<dbReference type="PANTHER" id="PTHR30146">
    <property type="entry name" value="LACI-RELATED TRANSCRIPTIONAL REPRESSOR"/>
    <property type="match status" value="1"/>
</dbReference>
<dbReference type="CDD" id="cd01392">
    <property type="entry name" value="HTH_LacI"/>
    <property type="match status" value="1"/>
</dbReference>
<dbReference type="OrthoDB" id="9768806at2"/>
<evidence type="ECO:0000256" key="1">
    <source>
        <dbReference type="ARBA" id="ARBA00023015"/>
    </source>
</evidence>
<dbReference type="SMART" id="SM00354">
    <property type="entry name" value="HTH_LACI"/>
    <property type="match status" value="1"/>
</dbReference>
<dbReference type="Gene3D" id="1.10.260.40">
    <property type="entry name" value="lambda repressor-like DNA-binding domains"/>
    <property type="match status" value="1"/>
</dbReference>
<reference evidence="6" key="1">
    <citation type="submission" date="2019-08" db="EMBL/GenBank/DDBJ databases">
        <title>Seonamhaeicola sediminis sp. nov., isolated from marine sediment.</title>
        <authorList>
            <person name="Cao W.R."/>
        </authorList>
    </citation>
    <scope>NUCLEOTIDE SEQUENCE [LARGE SCALE GENOMIC DNA]</scope>
    <source>
        <strain evidence="6">Gy8</strain>
    </source>
</reference>
<keyword evidence="2" id="KW-0238">DNA-binding</keyword>
<dbReference type="InterPro" id="IPR010982">
    <property type="entry name" value="Lambda_DNA-bd_dom_sf"/>
</dbReference>
<dbReference type="SUPFAM" id="SSF47413">
    <property type="entry name" value="lambda repressor-like DNA-binding domains"/>
    <property type="match status" value="1"/>
</dbReference>
<protein>
    <submittedName>
        <fullName evidence="5">LacI family transcriptional regulator</fullName>
    </submittedName>
</protein>
<dbReference type="InterPro" id="IPR000843">
    <property type="entry name" value="HTH_LacI"/>
</dbReference>
<dbReference type="Pfam" id="PF00356">
    <property type="entry name" value="LacI"/>
    <property type="match status" value="1"/>
</dbReference>
<evidence type="ECO:0000259" key="4">
    <source>
        <dbReference type="PROSITE" id="PS50932"/>
    </source>
</evidence>
<evidence type="ECO:0000313" key="6">
    <source>
        <dbReference type="Proteomes" id="UP000321790"/>
    </source>
</evidence>
<dbReference type="Pfam" id="PF13377">
    <property type="entry name" value="Peripla_BP_3"/>
    <property type="match status" value="1"/>
</dbReference>
<sequence length="341" mass="38097">MKKKTTIKDIAEALGLTPSGVSKALNNHPRISDKTKDDVRKMAKKLNYQPNRLATALRKGKSNLVGVIIPRNNSNFFSSVVENIEGVLNEKGYNVIISQSNESHKKECDCIDALLSAQVDGIIASMANETTNLKYYEKIKEKGTPLVLFDRGENDLNVDYICIDDYNSSHKVVEHLVNQGCKRIAHIAGSKHIRIYKEREIGYRDALKKHNLPIEDELIVESSLRLEDGRRIMQQLLELKDRPDAVYASGDYAALGALQVMQENNINVPEDIALIGFSNEPFTSFVSPAISTVNQHSEAMGKLAAETFLKRIDAPNKKVTLNKITLNTELIIRMSSNKTNC</sequence>
<organism evidence="5 6">
    <name type="scientific">Seonamhaeicola algicola</name>
    <dbReference type="NCBI Taxonomy" id="1719036"/>
    <lineage>
        <taxon>Bacteria</taxon>
        <taxon>Pseudomonadati</taxon>
        <taxon>Bacteroidota</taxon>
        <taxon>Flavobacteriia</taxon>
        <taxon>Flavobacteriales</taxon>
        <taxon>Flavobacteriaceae</taxon>
    </lineage>
</organism>
<gene>
    <name evidence="5" type="ORF">FUA26_15030</name>
</gene>
<dbReference type="Proteomes" id="UP000321790">
    <property type="component" value="Unassembled WGS sequence"/>
</dbReference>
<evidence type="ECO:0000256" key="3">
    <source>
        <dbReference type="ARBA" id="ARBA00023163"/>
    </source>
</evidence>
<dbReference type="PANTHER" id="PTHR30146:SF109">
    <property type="entry name" value="HTH-TYPE TRANSCRIPTIONAL REGULATOR GALS"/>
    <property type="match status" value="1"/>
</dbReference>
<proteinExistence type="predicted"/>
<keyword evidence="6" id="KW-1185">Reference proteome</keyword>
<dbReference type="EMBL" id="VOSC01000033">
    <property type="protein sequence ID" value="TXE06283.1"/>
    <property type="molecule type" value="Genomic_DNA"/>
</dbReference>
<dbReference type="SUPFAM" id="SSF53822">
    <property type="entry name" value="Periplasmic binding protein-like I"/>
    <property type="match status" value="1"/>
</dbReference>
<dbReference type="InterPro" id="IPR028082">
    <property type="entry name" value="Peripla_BP_I"/>
</dbReference>
<accession>A0A5C7AFK3</accession>
<dbReference type="AlphaFoldDB" id="A0A5C7AFK3"/>
<evidence type="ECO:0000313" key="5">
    <source>
        <dbReference type="EMBL" id="TXE06283.1"/>
    </source>
</evidence>
<keyword evidence="3" id="KW-0804">Transcription</keyword>
<feature type="domain" description="HTH lacI-type" evidence="4">
    <location>
        <begin position="5"/>
        <end position="59"/>
    </location>
</feature>
<evidence type="ECO:0000256" key="2">
    <source>
        <dbReference type="ARBA" id="ARBA00023125"/>
    </source>
</evidence>
<comment type="caution">
    <text evidence="5">The sequence shown here is derived from an EMBL/GenBank/DDBJ whole genome shotgun (WGS) entry which is preliminary data.</text>
</comment>
<dbReference type="GO" id="GO:0000976">
    <property type="term" value="F:transcription cis-regulatory region binding"/>
    <property type="evidence" value="ECO:0007669"/>
    <property type="project" value="TreeGrafter"/>
</dbReference>
<dbReference type="Gene3D" id="3.40.50.2300">
    <property type="match status" value="2"/>
</dbReference>
<dbReference type="InterPro" id="IPR046335">
    <property type="entry name" value="LacI/GalR-like_sensor"/>
</dbReference>